<sequence>MGATASSTQRLRQVRDLPCPRGLPFIGNLHQLNAPKLHRVLEQWAQELGTPYRFQICGMPVTVWSDAELSQSVLRERPHRYRRYASLEPVLAEIGCNGVFSAEGAAWEPQRRLVMQALSIPHIRAFYPTLQAITARLHDRWQCAAERGEVVEMTDDLKRYTVDVTSALAFGEDPRTLEQERGVIQEQLAQIFPTLMHRVNAPFPYWRYVRLPRDRRTDRALAEVHRTIRGMMARSRERMRDEPSDATRHLLEAMLALRDAPGSDVTDDIIAANVLTLLLAGEDTTANALAWSLYYLCADEPLQQRLASEAHAVLGAHAVCPDYGLVKDLDLFEAVCSETLRFRPVAAIMAFEPVEPVQVGDVALPAGSKMFFLTRPPMLDARHYSQPGRFDPERWLRGNAACAPAARVHDPRAWVQFGAGPRVCPGRHLAAMEMRLVLSTLMNRFKVTLAVDPTTIEEITAFAMVPNRMPVRLERRPTVESPGSQTNQPGRD</sequence>
<evidence type="ECO:0000313" key="2">
    <source>
        <dbReference type="Proteomes" id="UP001392318"/>
    </source>
</evidence>
<dbReference type="EMBL" id="JAYMRU010000019">
    <property type="protein sequence ID" value="MEM5403277.1"/>
    <property type="molecule type" value="Genomic_DNA"/>
</dbReference>
<gene>
    <name evidence="1" type="ORF">VSR83_24900</name>
</gene>
<proteinExistence type="predicted"/>
<organism evidence="1 2">
    <name type="scientific">Paraburkholderia unamae</name>
    <dbReference type="NCBI Taxonomy" id="219649"/>
    <lineage>
        <taxon>Bacteria</taxon>
        <taxon>Pseudomonadati</taxon>
        <taxon>Pseudomonadota</taxon>
        <taxon>Betaproteobacteria</taxon>
        <taxon>Burkholderiales</taxon>
        <taxon>Burkholderiaceae</taxon>
        <taxon>Paraburkholderia</taxon>
    </lineage>
</organism>
<protein>
    <submittedName>
        <fullName evidence="1">Cytochrome P450</fullName>
    </submittedName>
</protein>
<dbReference type="Proteomes" id="UP001392318">
    <property type="component" value="Unassembled WGS sequence"/>
</dbReference>
<keyword evidence="2" id="KW-1185">Reference proteome</keyword>
<accession>A0ACC6RNV8</accession>
<comment type="caution">
    <text evidence="1">The sequence shown here is derived from an EMBL/GenBank/DDBJ whole genome shotgun (WGS) entry which is preliminary data.</text>
</comment>
<name>A0ACC6RNV8_9BURK</name>
<evidence type="ECO:0000313" key="1">
    <source>
        <dbReference type="EMBL" id="MEM5403277.1"/>
    </source>
</evidence>
<reference evidence="1" key="1">
    <citation type="submission" date="2024-01" db="EMBL/GenBank/DDBJ databases">
        <title>The diversity of rhizobia nodulating Mimosa spp. in eleven states of Brazil covering several biomes is determined by host plant, location, and edaphic factors.</title>
        <authorList>
            <person name="Rouws L."/>
            <person name="Barauna A."/>
            <person name="Beukes C."/>
            <person name="De Faria S.M."/>
            <person name="Gross E."/>
            <person name="Dos Reis Junior F.B."/>
            <person name="Simon M."/>
            <person name="Maluk M."/>
            <person name="Odee D.W."/>
            <person name="Kenicer G."/>
            <person name="Young J.P.W."/>
            <person name="Reis V.M."/>
            <person name="Zilli J."/>
            <person name="James E.K."/>
        </authorList>
    </citation>
    <scope>NUCLEOTIDE SEQUENCE</scope>
    <source>
        <strain evidence="1">JPY452</strain>
    </source>
</reference>